<reference evidence="2 3" key="1">
    <citation type="submission" date="2015-09" db="EMBL/GenBank/DDBJ databases">
        <authorList>
            <consortium name="Pathogen Informatics"/>
        </authorList>
    </citation>
    <scope>NUCLEOTIDE SEQUENCE [LARGE SCALE GENOMIC DNA]</scope>
    <source>
        <strain evidence="2 3">2789STDY5608854</strain>
    </source>
</reference>
<protein>
    <recommendedName>
        <fullName evidence="4">Secreted protein</fullName>
    </recommendedName>
</protein>
<evidence type="ECO:0008006" key="4">
    <source>
        <dbReference type="Google" id="ProtNLM"/>
    </source>
</evidence>
<dbReference type="Proteomes" id="UP000095746">
    <property type="component" value="Unassembled WGS sequence"/>
</dbReference>
<evidence type="ECO:0000313" key="3">
    <source>
        <dbReference type="Proteomes" id="UP000095746"/>
    </source>
</evidence>
<evidence type="ECO:0000313" key="2">
    <source>
        <dbReference type="EMBL" id="CUQ28104.1"/>
    </source>
</evidence>
<dbReference type="AlphaFoldDB" id="A0A174V046"/>
<gene>
    <name evidence="2" type="ORF">ERS852411_04192</name>
</gene>
<proteinExistence type="predicted"/>
<feature type="signal peptide" evidence="1">
    <location>
        <begin position="1"/>
        <end position="18"/>
    </location>
</feature>
<organism evidence="2 3">
    <name type="scientific">Flavonifractor plautii</name>
    <name type="common">Fusobacterium plautii</name>
    <dbReference type="NCBI Taxonomy" id="292800"/>
    <lineage>
        <taxon>Bacteria</taxon>
        <taxon>Bacillati</taxon>
        <taxon>Bacillota</taxon>
        <taxon>Clostridia</taxon>
        <taxon>Eubacteriales</taxon>
        <taxon>Oscillospiraceae</taxon>
        <taxon>Flavonifractor</taxon>
    </lineage>
</organism>
<dbReference type="EMBL" id="CYZT01000844">
    <property type="protein sequence ID" value="CUQ28104.1"/>
    <property type="molecule type" value="Genomic_DNA"/>
</dbReference>
<keyword evidence="1" id="KW-0732">Signal</keyword>
<name>A0A174V046_FLAPL</name>
<accession>A0A174V046</accession>
<evidence type="ECO:0000256" key="1">
    <source>
        <dbReference type="SAM" id="SignalP"/>
    </source>
</evidence>
<feature type="chain" id="PRO_5008035245" description="Secreted protein" evidence="1">
    <location>
        <begin position="19"/>
        <end position="76"/>
    </location>
</feature>
<sequence>MVASRATAAGMPCFRASAAVCAPIQAPTMREKSASSPTEATNPLTVEALVKVTIPAAPDSTAARSSSERGFSYTVR</sequence>